<dbReference type="Gramene" id="TraesCAD_scaffold_009950_01G000100.1">
    <property type="protein sequence ID" value="TraesCAD_scaffold_009950_01G000100.1"/>
    <property type="gene ID" value="TraesCAD_scaffold_009950_01G000100"/>
</dbReference>
<keyword evidence="3" id="KW-1185">Reference proteome</keyword>
<feature type="compositionally biased region" description="Acidic residues" evidence="1">
    <location>
        <begin position="69"/>
        <end position="88"/>
    </location>
</feature>
<evidence type="ECO:0000313" key="3">
    <source>
        <dbReference type="Proteomes" id="UP000019116"/>
    </source>
</evidence>
<organism evidence="2">
    <name type="scientific">Triticum aestivum</name>
    <name type="common">Wheat</name>
    <dbReference type="NCBI Taxonomy" id="4565"/>
    <lineage>
        <taxon>Eukaryota</taxon>
        <taxon>Viridiplantae</taxon>
        <taxon>Streptophyta</taxon>
        <taxon>Embryophyta</taxon>
        <taxon>Tracheophyta</taxon>
        <taxon>Spermatophyta</taxon>
        <taxon>Magnoliopsida</taxon>
        <taxon>Liliopsida</taxon>
        <taxon>Poales</taxon>
        <taxon>Poaceae</taxon>
        <taxon>BOP clade</taxon>
        <taxon>Pooideae</taxon>
        <taxon>Triticodae</taxon>
        <taxon>Triticeae</taxon>
        <taxon>Triticinae</taxon>
        <taxon>Triticum</taxon>
    </lineage>
</organism>
<evidence type="ECO:0000313" key="2">
    <source>
        <dbReference type="EnsemblPlants" id="TraesCSU02G107800.1.cds1"/>
    </source>
</evidence>
<accession>A0A3B6UAZ3</accession>
<evidence type="ECO:0000256" key="1">
    <source>
        <dbReference type="SAM" id="MobiDB-lite"/>
    </source>
</evidence>
<dbReference type="AlphaFoldDB" id="A0A3B6UAZ3"/>
<dbReference type="Gramene" id="TraesCSU02G107800.1">
    <property type="protein sequence ID" value="TraesCSU02G107800.1.cds1"/>
    <property type="gene ID" value="TraesCSU02G107800"/>
</dbReference>
<dbReference type="Gramene" id="TraesPARA_EIv1.0_2213800.1">
    <property type="protein sequence ID" value="TraesPARA_EIv1.0_2213800.1.CDS1"/>
    <property type="gene ID" value="TraesPARA_EIv1.0_2213800"/>
</dbReference>
<protein>
    <submittedName>
        <fullName evidence="2">Uncharacterized protein</fullName>
    </submittedName>
</protein>
<proteinExistence type="predicted"/>
<dbReference type="Proteomes" id="UP000019116">
    <property type="component" value="Chromosome Un"/>
</dbReference>
<name>A0A3B6UAZ3_WHEAT</name>
<feature type="region of interest" description="Disordered" evidence="1">
    <location>
        <begin position="35"/>
        <end position="88"/>
    </location>
</feature>
<reference evidence="2" key="2">
    <citation type="submission" date="2018-10" db="UniProtKB">
        <authorList>
            <consortium name="EnsemblPlants"/>
        </authorList>
    </citation>
    <scope>IDENTIFICATION</scope>
</reference>
<dbReference type="Gramene" id="TraesROB_scaffold_011129_01G000700.1">
    <property type="protein sequence ID" value="TraesROB_scaffold_011129_01G000700.1"/>
    <property type="gene ID" value="TraesROB_scaffold_011129_01G000700"/>
</dbReference>
<reference evidence="2" key="1">
    <citation type="submission" date="2018-08" db="EMBL/GenBank/DDBJ databases">
        <authorList>
            <person name="Rossello M."/>
        </authorList>
    </citation>
    <scope>NUCLEOTIDE SEQUENCE [LARGE SCALE GENOMIC DNA]</scope>
    <source>
        <strain evidence="2">cv. Chinese Spring</strain>
    </source>
</reference>
<sequence length="88" mass="9359">MPGYLTAVRESENMPQPPPLVQEYMQLAPVAVHPEDPPDFPGYHAAVEDSMAAPAAPVVPLDNDSSSNDSDDGDGLYDEADFGGVEDE</sequence>
<dbReference type="EnsemblPlants" id="TraesCSU02G107800.1">
    <property type="protein sequence ID" value="TraesCSU02G107800.1.cds1"/>
    <property type="gene ID" value="TraesCSU02G107800"/>
</dbReference>
<dbReference type="Gramene" id="TraesWEE_scaffold_006211_01G000600.1">
    <property type="protein sequence ID" value="TraesWEE_scaffold_006211_01G000600.1"/>
    <property type="gene ID" value="TraesWEE_scaffold_006211_01G000600"/>
</dbReference>
<dbReference type="Gramene" id="TraesCLE_scaffold_032053_01G000500.1">
    <property type="protein sequence ID" value="TraesCLE_scaffold_032053_01G000500.1"/>
    <property type="gene ID" value="TraesCLE_scaffold_032053_01G000500"/>
</dbReference>